<feature type="transmembrane region" description="Helical" evidence="8">
    <location>
        <begin position="39"/>
        <end position="69"/>
    </location>
</feature>
<dbReference type="CDD" id="cd17356">
    <property type="entry name" value="MFS_HXT"/>
    <property type="match status" value="1"/>
</dbReference>
<dbReference type="PROSITE" id="PS00216">
    <property type="entry name" value="SUGAR_TRANSPORT_1"/>
    <property type="match status" value="1"/>
</dbReference>
<feature type="transmembrane region" description="Helical" evidence="8">
    <location>
        <begin position="123"/>
        <end position="141"/>
    </location>
</feature>
<evidence type="ECO:0000256" key="5">
    <source>
        <dbReference type="ARBA" id="ARBA00022989"/>
    </source>
</evidence>
<evidence type="ECO:0000256" key="1">
    <source>
        <dbReference type="ARBA" id="ARBA00004141"/>
    </source>
</evidence>
<dbReference type="PRINTS" id="PR00171">
    <property type="entry name" value="SUGRTRNSPORT"/>
</dbReference>
<name>A0A8H4J0I3_9PEZI</name>
<accession>A0A8H4J0I3</accession>
<evidence type="ECO:0000256" key="2">
    <source>
        <dbReference type="ARBA" id="ARBA00010992"/>
    </source>
</evidence>
<evidence type="ECO:0000256" key="6">
    <source>
        <dbReference type="ARBA" id="ARBA00023136"/>
    </source>
</evidence>
<dbReference type="AlphaFoldDB" id="A0A8H4J0I3"/>
<dbReference type="SUPFAM" id="SSF103473">
    <property type="entry name" value="MFS general substrate transporter"/>
    <property type="match status" value="1"/>
</dbReference>
<dbReference type="NCBIfam" id="TIGR00879">
    <property type="entry name" value="SP"/>
    <property type="match status" value="1"/>
</dbReference>
<organism evidence="10 11">
    <name type="scientific">Botryosphaeria dothidea</name>
    <dbReference type="NCBI Taxonomy" id="55169"/>
    <lineage>
        <taxon>Eukaryota</taxon>
        <taxon>Fungi</taxon>
        <taxon>Dikarya</taxon>
        <taxon>Ascomycota</taxon>
        <taxon>Pezizomycotina</taxon>
        <taxon>Dothideomycetes</taxon>
        <taxon>Dothideomycetes incertae sedis</taxon>
        <taxon>Botryosphaeriales</taxon>
        <taxon>Botryosphaeriaceae</taxon>
        <taxon>Botryosphaeria</taxon>
    </lineage>
</organism>
<dbReference type="OrthoDB" id="6612291at2759"/>
<feature type="transmembrane region" description="Helical" evidence="8">
    <location>
        <begin position="460"/>
        <end position="478"/>
    </location>
</feature>
<evidence type="ECO:0000256" key="7">
    <source>
        <dbReference type="RuleBase" id="RU003346"/>
    </source>
</evidence>
<evidence type="ECO:0000313" key="11">
    <source>
        <dbReference type="Proteomes" id="UP000572817"/>
    </source>
</evidence>
<feature type="domain" description="Major facilitator superfamily (MFS) profile" evidence="9">
    <location>
        <begin position="42"/>
        <end position="482"/>
    </location>
</feature>
<dbReference type="PANTHER" id="PTHR48022">
    <property type="entry name" value="PLASTIDIC GLUCOSE TRANSPORTER 4"/>
    <property type="match status" value="1"/>
</dbReference>
<comment type="caution">
    <text evidence="10">The sequence shown here is derived from an EMBL/GenBank/DDBJ whole genome shotgun (WGS) entry which is preliminary data.</text>
</comment>
<protein>
    <submittedName>
        <fullName evidence="10">Monosaccharide transporter protein</fullName>
    </submittedName>
</protein>
<feature type="transmembrane region" description="Helical" evidence="8">
    <location>
        <begin position="331"/>
        <end position="352"/>
    </location>
</feature>
<dbReference type="FunFam" id="1.20.1250.20:FF:000078">
    <property type="entry name" value="MFS maltose transporter, putative"/>
    <property type="match status" value="1"/>
</dbReference>
<feature type="transmembrane region" description="Helical" evidence="8">
    <location>
        <begin position="425"/>
        <end position="448"/>
    </location>
</feature>
<dbReference type="PROSITE" id="PS50850">
    <property type="entry name" value="MFS"/>
    <property type="match status" value="1"/>
</dbReference>
<keyword evidence="4 8" id="KW-0812">Transmembrane</keyword>
<dbReference type="Gene3D" id="1.20.1250.20">
    <property type="entry name" value="MFS general substrate transporter like domains"/>
    <property type="match status" value="1"/>
</dbReference>
<evidence type="ECO:0000256" key="4">
    <source>
        <dbReference type="ARBA" id="ARBA00022692"/>
    </source>
</evidence>
<keyword evidence="3 7" id="KW-0813">Transport</keyword>
<sequence>MAAAMRHVSFLRPQSRDILAARDAQQQLARVEAPVTPKAYMLCAFAAFGGILFGYDSGYISGILAMSWFKKEFGHPGSTDESAFEGYLYHTWEKSLITSILSAGTFCGALGAGVLGDWMGRRATVILGCGVFGVGVAMQVASTGLALLVSGRLIACVGVGYMSEIAPKAVRGAIVSGYQWAITLGYLLAACVNYSTADRMDASSYRIPMAIQFLWALILGTGLFLLPESPRYYVKEDRLEDAARSLSVLRGQPKGSEYIQAELAELVANYRLEQRGGTWADCFRGGWRPSGNFRRVMLGVLLQMWQQLTGINFILFYGTTFFQQVGIDSPFVINIITNAVNVASTPLSVWIIEKLGRRTMLICGAIGMLMCEFIVAGVGVTSPGGNDIVLVAFVCLYIFFFATSWGPAAWVVIGEIFPLPIRSKGVALSTASNWFWNWLLAFITPYIIDEEYGNLGVKVFFIWGSTCTLCAVFAFFMVPETKGLSLEQVDQMLEESTPATSSRWAPHCVYADEAIRADVAKATEALRERRSDATSRGVGDGTEFLEFSGVVDGKQ</sequence>
<dbReference type="InterPro" id="IPR036259">
    <property type="entry name" value="MFS_trans_sf"/>
</dbReference>
<dbReference type="Proteomes" id="UP000572817">
    <property type="component" value="Unassembled WGS sequence"/>
</dbReference>
<dbReference type="GO" id="GO:0016020">
    <property type="term" value="C:membrane"/>
    <property type="evidence" value="ECO:0007669"/>
    <property type="project" value="UniProtKB-SubCell"/>
</dbReference>
<gene>
    <name evidence="10" type="ORF">GTA08_BOTSDO13530</name>
</gene>
<keyword evidence="6 8" id="KW-0472">Membrane</keyword>
<dbReference type="EMBL" id="WWBZ02000012">
    <property type="protein sequence ID" value="KAF4310941.1"/>
    <property type="molecule type" value="Genomic_DNA"/>
</dbReference>
<evidence type="ECO:0000259" key="9">
    <source>
        <dbReference type="PROSITE" id="PS50850"/>
    </source>
</evidence>
<dbReference type="GO" id="GO:0005351">
    <property type="term" value="F:carbohydrate:proton symporter activity"/>
    <property type="evidence" value="ECO:0007669"/>
    <property type="project" value="TreeGrafter"/>
</dbReference>
<proteinExistence type="inferred from homology"/>
<evidence type="ECO:0000313" key="10">
    <source>
        <dbReference type="EMBL" id="KAF4310941.1"/>
    </source>
</evidence>
<comment type="subcellular location">
    <subcellularLocation>
        <location evidence="1">Membrane</location>
        <topology evidence="1">Multi-pass membrane protein</topology>
    </subcellularLocation>
</comment>
<feature type="transmembrane region" description="Helical" evidence="8">
    <location>
        <begin position="296"/>
        <end position="319"/>
    </location>
</feature>
<feature type="transmembrane region" description="Helical" evidence="8">
    <location>
        <begin position="359"/>
        <end position="382"/>
    </location>
</feature>
<evidence type="ECO:0000256" key="3">
    <source>
        <dbReference type="ARBA" id="ARBA00022448"/>
    </source>
</evidence>
<dbReference type="InterPro" id="IPR003663">
    <property type="entry name" value="Sugar/inositol_transpt"/>
</dbReference>
<reference evidence="10" key="1">
    <citation type="submission" date="2020-04" db="EMBL/GenBank/DDBJ databases">
        <title>Genome Assembly and Annotation of Botryosphaeria dothidea sdau 11-99, a Latent Pathogen of Apple Fruit Ring Rot in China.</title>
        <authorList>
            <person name="Yu C."/>
            <person name="Diao Y."/>
            <person name="Lu Q."/>
            <person name="Zhao J."/>
            <person name="Cui S."/>
            <person name="Peng C."/>
            <person name="He B."/>
            <person name="Liu H."/>
        </authorList>
    </citation>
    <scope>NUCLEOTIDE SEQUENCE [LARGE SCALE GENOMIC DNA]</scope>
    <source>
        <strain evidence="10">Sdau11-99</strain>
    </source>
</reference>
<feature type="transmembrane region" description="Helical" evidence="8">
    <location>
        <begin position="207"/>
        <end position="226"/>
    </location>
</feature>
<evidence type="ECO:0000256" key="8">
    <source>
        <dbReference type="SAM" id="Phobius"/>
    </source>
</evidence>
<dbReference type="Pfam" id="PF00083">
    <property type="entry name" value="Sugar_tr"/>
    <property type="match status" value="1"/>
</dbReference>
<dbReference type="PANTHER" id="PTHR48022:SF6">
    <property type="entry name" value="MSTA PROTEIN-RELATED"/>
    <property type="match status" value="1"/>
</dbReference>
<feature type="transmembrane region" description="Helical" evidence="8">
    <location>
        <begin position="96"/>
        <end position="116"/>
    </location>
</feature>
<comment type="similarity">
    <text evidence="2 7">Belongs to the major facilitator superfamily. Sugar transporter (TC 2.A.1.1) family.</text>
</comment>
<keyword evidence="11" id="KW-1185">Reference proteome</keyword>
<dbReference type="InterPro" id="IPR020846">
    <property type="entry name" value="MFS_dom"/>
</dbReference>
<feature type="transmembrane region" description="Helical" evidence="8">
    <location>
        <begin position="388"/>
        <end position="413"/>
    </location>
</feature>
<dbReference type="InterPro" id="IPR050360">
    <property type="entry name" value="MFS_Sugar_Transporters"/>
</dbReference>
<dbReference type="InterPro" id="IPR005828">
    <property type="entry name" value="MFS_sugar_transport-like"/>
</dbReference>
<keyword evidence="5 8" id="KW-1133">Transmembrane helix</keyword>
<dbReference type="InterPro" id="IPR005829">
    <property type="entry name" value="Sugar_transporter_CS"/>
</dbReference>